<dbReference type="InterPro" id="IPR043519">
    <property type="entry name" value="NT_sf"/>
</dbReference>
<dbReference type="InterPro" id="IPR052930">
    <property type="entry name" value="TA_antitoxin_MntA"/>
</dbReference>
<dbReference type="SUPFAM" id="SSF81301">
    <property type="entry name" value="Nucleotidyltransferase"/>
    <property type="match status" value="1"/>
</dbReference>
<dbReference type="AlphaFoldDB" id="A0A0G0LDG8"/>
<name>A0A0G0LDG8_9BACT</name>
<dbReference type="PANTHER" id="PTHR43852:SF4">
    <property type="entry name" value="NUCLEOTIDYLTRANSFERASE"/>
    <property type="match status" value="1"/>
</dbReference>
<evidence type="ECO:0000313" key="2">
    <source>
        <dbReference type="EMBL" id="KKQ89953.1"/>
    </source>
</evidence>
<evidence type="ECO:0000259" key="1">
    <source>
        <dbReference type="Pfam" id="PF18765"/>
    </source>
</evidence>
<dbReference type="PANTHER" id="PTHR43852">
    <property type="entry name" value="NUCLEOTIDYLTRANSFERASE"/>
    <property type="match status" value="1"/>
</dbReference>
<dbReference type="Pfam" id="PF18765">
    <property type="entry name" value="Polbeta"/>
    <property type="match status" value="1"/>
</dbReference>
<dbReference type="NCBIfam" id="NF047752">
    <property type="entry name" value="MntA_antitoxin"/>
    <property type="match status" value="1"/>
</dbReference>
<dbReference type="EMBL" id="LBVO01000016">
    <property type="protein sequence ID" value="KKQ89953.1"/>
    <property type="molecule type" value="Genomic_DNA"/>
</dbReference>
<accession>A0A0G0LDG8</accession>
<dbReference type="CDD" id="cd05403">
    <property type="entry name" value="NT_KNTase_like"/>
    <property type="match status" value="1"/>
</dbReference>
<protein>
    <submittedName>
        <fullName evidence="2">Polymerase beta domain protein region protein</fullName>
    </submittedName>
</protein>
<sequence length="138" mass="15745">MIRLNSAQQNKLKKAGVIALFLFGSKALGVDGPLSDTDIAILLDKKVPEDQIFRKSVDYEYFISNLFPKIKDIEVTLLNNAPIGLQTTILREGKLLFCADYQKLADFREKTIILACDLLPFIQYHQQNFLNRFYANTT</sequence>
<proteinExistence type="predicted"/>
<evidence type="ECO:0000313" key="3">
    <source>
        <dbReference type="Proteomes" id="UP000033934"/>
    </source>
</evidence>
<organism evidence="2 3">
    <name type="scientific">Berkelbacteria bacterium GW2011_GWA2_38_9</name>
    <dbReference type="NCBI Taxonomy" id="1618334"/>
    <lineage>
        <taxon>Bacteria</taxon>
        <taxon>Candidatus Berkelbacteria</taxon>
    </lineage>
</organism>
<feature type="domain" description="Polymerase beta nucleotidyltransferase" evidence="1">
    <location>
        <begin position="12"/>
        <end position="101"/>
    </location>
</feature>
<reference evidence="2 3" key="1">
    <citation type="journal article" date="2015" name="Nature">
        <title>rRNA introns, odd ribosomes, and small enigmatic genomes across a large radiation of phyla.</title>
        <authorList>
            <person name="Brown C.T."/>
            <person name="Hug L.A."/>
            <person name="Thomas B.C."/>
            <person name="Sharon I."/>
            <person name="Castelle C.J."/>
            <person name="Singh A."/>
            <person name="Wilkins M.J."/>
            <person name="Williams K.H."/>
            <person name="Banfield J.F."/>
        </authorList>
    </citation>
    <scope>NUCLEOTIDE SEQUENCE [LARGE SCALE GENOMIC DNA]</scope>
</reference>
<comment type="caution">
    <text evidence="2">The sequence shown here is derived from an EMBL/GenBank/DDBJ whole genome shotgun (WGS) entry which is preliminary data.</text>
</comment>
<dbReference type="InterPro" id="IPR041633">
    <property type="entry name" value="Polbeta"/>
</dbReference>
<dbReference type="Proteomes" id="UP000033934">
    <property type="component" value="Unassembled WGS sequence"/>
</dbReference>
<dbReference type="Gene3D" id="3.30.460.10">
    <property type="entry name" value="Beta Polymerase, domain 2"/>
    <property type="match status" value="1"/>
</dbReference>
<gene>
    <name evidence="2" type="ORF">UT11_C0016G0003</name>
</gene>